<gene>
    <name evidence="4" type="ORF">GJQ55_04060</name>
</gene>
<name>A0A9X7YP39_9GAMM</name>
<proteinExistence type="predicted"/>
<dbReference type="Proteomes" id="UP000596074">
    <property type="component" value="Chromosome"/>
</dbReference>
<dbReference type="PANTHER" id="PTHR46401:SF2">
    <property type="entry name" value="GLYCOSYLTRANSFERASE WBBK-RELATED"/>
    <property type="match status" value="1"/>
</dbReference>
<accession>A0A9X7YP39</accession>
<dbReference type="InterPro" id="IPR001296">
    <property type="entry name" value="Glyco_trans_1"/>
</dbReference>
<protein>
    <submittedName>
        <fullName evidence="4">Glycosyltransferase</fullName>
    </submittedName>
</protein>
<dbReference type="GO" id="GO:0016757">
    <property type="term" value="F:glycosyltransferase activity"/>
    <property type="evidence" value="ECO:0007669"/>
    <property type="project" value="InterPro"/>
</dbReference>
<reference evidence="4 5" key="1">
    <citation type="submission" date="2019-11" db="EMBL/GenBank/DDBJ databases">
        <title>Venatorbacter sp. nov. a predator of Campylobacter and other Gram-negative bacteria.</title>
        <authorList>
            <person name="Saeedi A."/>
            <person name="Cummings N.J."/>
            <person name="Connerton I.F."/>
            <person name="Connerton P.L."/>
        </authorList>
    </citation>
    <scope>NUCLEOTIDE SEQUENCE [LARGE SCALE GENOMIC DNA]</scope>
    <source>
        <strain evidence="4">XL5</strain>
    </source>
</reference>
<dbReference type="Gene3D" id="3.40.50.2000">
    <property type="entry name" value="Glycogen Phosphorylase B"/>
    <property type="match status" value="2"/>
</dbReference>
<feature type="domain" description="Glycosyltransferase subfamily 4-like N-terminal" evidence="3">
    <location>
        <begin position="18"/>
        <end position="184"/>
    </location>
</feature>
<sequence length="391" mass="43906">MTVNVILNTEAIRSPLTGIGRYSYELAKALQEHPEIDSLRFFASGRFSEALPVAEVLSGDSVSSKEINLGLIKRWVQKSSLAIEVHRRLLGMVRANGLKGYEDNIYHSPNFFLPRFSGPKVATFHDLSPFTWAHCHEPAKVHYLQTELRNTLQNADRLITDSEYTRQELVSFSGISADRIYAVPLAAAPEFHPRPSAQVQPFLQHYGLSYQGYTLFVGTIEPRKNIITLLQAYEQLPLTVRQRWPLVLTGYHGWNSASIHARIKRAEEHGWAKYLGYLSATDLPYIYAGARLFAFPSHYEGFGLPVLEALCSGVPVVCSNSSSLPEVAGGAGLFHLPEDTDTLQQHLQKALEDQQWRDQAISDGLKHALTFSWQRCAEETTHVYKKLAADL</sequence>
<keyword evidence="5" id="KW-1185">Reference proteome</keyword>
<dbReference type="InterPro" id="IPR028098">
    <property type="entry name" value="Glyco_trans_4-like_N"/>
</dbReference>
<evidence type="ECO:0000259" key="2">
    <source>
        <dbReference type="Pfam" id="PF00534"/>
    </source>
</evidence>
<dbReference type="Pfam" id="PF00534">
    <property type="entry name" value="Glycos_transf_1"/>
    <property type="match status" value="1"/>
</dbReference>
<feature type="domain" description="Glycosyl transferase family 1" evidence="2">
    <location>
        <begin position="213"/>
        <end position="363"/>
    </location>
</feature>
<dbReference type="KEGG" id="vcw:GJQ55_04060"/>
<dbReference type="SUPFAM" id="SSF53756">
    <property type="entry name" value="UDP-Glycosyltransferase/glycogen phosphorylase"/>
    <property type="match status" value="1"/>
</dbReference>
<keyword evidence="1" id="KW-0808">Transferase</keyword>
<dbReference type="FunFam" id="3.40.50.2000:FF:000119">
    <property type="entry name" value="Glycosyl transferase group 1"/>
    <property type="match status" value="1"/>
</dbReference>
<dbReference type="EMBL" id="CP046056">
    <property type="protein sequence ID" value="QQD25425.1"/>
    <property type="molecule type" value="Genomic_DNA"/>
</dbReference>
<evidence type="ECO:0000259" key="3">
    <source>
        <dbReference type="Pfam" id="PF13439"/>
    </source>
</evidence>
<dbReference type="AlphaFoldDB" id="A0A9X7YP39"/>
<evidence type="ECO:0000313" key="4">
    <source>
        <dbReference type="EMBL" id="QQD25425.1"/>
    </source>
</evidence>
<dbReference type="CDD" id="cd03809">
    <property type="entry name" value="GT4_MtfB-like"/>
    <property type="match status" value="1"/>
</dbReference>
<dbReference type="Pfam" id="PF13439">
    <property type="entry name" value="Glyco_transf_4"/>
    <property type="match status" value="1"/>
</dbReference>
<evidence type="ECO:0000256" key="1">
    <source>
        <dbReference type="ARBA" id="ARBA00022679"/>
    </source>
</evidence>
<evidence type="ECO:0000313" key="5">
    <source>
        <dbReference type="Proteomes" id="UP000596074"/>
    </source>
</evidence>
<organism evidence="4 5">
    <name type="scientific">Venatoribacter cucullus</name>
    <dbReference type="NCBI Taxonomy" id="2661630"/>
    <lineage>
        <taxon>Bacteria</taxon>
        <taxon>Pseudomonadati</taxon>
        <taxon>Pseudomonadota</taxon>
        <taxon>Gammaproteobacteria</taxon>
        <taxon>Oceanospirillales</taxon>
        <taxon>Oceanospirillaceae</taxon>
        <taxon>Venatoribacter</taxon>
    </lineage>
</organism>
<dbReference type="PANTHER" id="PTHR46401">
    <property type="entry name" value="GLYCOSYLTRANSFERASE WBBK-RELATED"/>
    <property type="match status" value="1"/>
</dbReference>
<dbReference type="GO" id="GO:0009103">
    <property type="term" value="P:lipopolysaccharide biosynthetic process"/>
    <property type="evidence" value="ECO:0007669"/>
    <property type="project" value="TreeGrafter"/>
</dbReference>